<evidence type="ECO:0000256" key="15">
    <source>
        <dbReference type="SAM" id="MobiDB-lite"/>
    </source>
</evidence>
<dbReference type="CDD" id="cd06184">
    <property type="entry name" value="flavohem_like_fad_nad_binding"/>
    <property type="match status" value="1"/>
</dbReference>
<name>A8I971_AZOC5</name>
<dbReference type="STRING" id="438753.AZC_2751"/>
<dbReference type="PROSITE" id="PS51384">
    <property type="entry name" value="FAD_FR"/>
    <property type="match status" value="1"/>
</dbReference>
<dbReference type="AlphaFoldDB" id="A8I971"/>
<dbReference type="GO" id="GO:0006355">
    <property type="term" value="P:regulation of DNA-templated transcription"/>
    <property type="evidence" value="ECO:0007669"/>
    <property type="project" value="InterPro"/>
</dbReference>
<dbReference type="Gene3D" id="2.40.30.10">
    <property type="entry name" value="Translation factors"/>
    <property type="match status" value="1"/>
</dbReference>
<dbReference type="HOGENOM" id="CLU_609575_0_0_5"/>
<evidence type="ECO:0000313" key="20">
    <source>
        <dbReference type="Proteomes" id="UP000000270"/>
    </source>
</evidence>
<dbReference type="Pfam" id="PF00175">
    <property type="entry name" value="NAD_binding_1"/>
    <property type="match status" value="1"/>
</dbReference>
<evidence type="ECO:0000256" key="13">
    <source>
        <dbReference type="ARBA" id="ARBA00048649"/>
    </source>
</evidence>
<reference evidence="19 20" key="6">
    <citation type="journal article" date="2011" name="Appl. Environ. Microbiol.">
        <title>Involvement of the azorhizobial chromosome partition gene (parA) in the onset of bacteroid differentiation during Sesbania rostrata stem nodule development.</title>
        <authorList>
            <person name="Liu CT."/>
            <person name="Lee KB."/>
            <person name="Wang YS."/>
            <person name="Peng MH."/>
            <person name="Lee KT."/>
            <person name="Suzuki S."/>
            <person name="Suzuki T."/>
            <person name="Oyaizu H."/>
        </authorList>
    </citation>
    <scope>NUCLEOTIDE SEQUENCE [LARGE SCALE GENOMIC DNA]</scope>
    <source>
        <strain evidence="20">ATCC 43989 / DSM 5975 / JCM 20966 / LMG 6465 / NBRC 14845 / NCIMB 13405 / ORS 571</strain>
    </source>
</reference>
<keyword evidence="7" id="KW-0479">Metal-binding</keyword>
<keyword evidence="6" id="KW-0285">Flavoprotein</keyword>
<dbReference type="Gene3D" id="3.30.450.20">
    <property type="entry name" value="PAS domain"/>
    <property type="match status" value="1"/>
</dbReference>
<dbReference type="InterPro" id="IPR000700">
    <property type="entry name" value="PAS-assoc_C"/>
</dbReference>
<dbReference type="PANTHER" id="PTHR47354">
    <property type="entry name" value="NADH OXIDOREDUCTASE HCR"/>
    <property type="match status" value="1"/>
</dbReference>
<dbReference type="KEGG" id="azc:AZC_2751"/>
<dbReference type="PROSITE" id="PS50112">
    <property type="entry name" value="PAS"/>
    <property type="match status" value="1"/>
</dbReference>
<dbReference type="InterPro" id="IPR050415">
    <property type="entry name" value="MRET"/>
</dbReference>
<dbReference type="GO" id="GO:0008941">
    <property type="term" value="F:nitric oxide dioxygenase NAD(P)H activity"/>
    <property type="evidence" value="ECO:0007669"/>
    <property type="project" value="UniProtKB-EC"/>
</dbReference>
<dbReference type="GO" id="GO:0046872">
    <property type="term" value="F:metal ion binding"/>
    <property type="evidence" value="ECO:0007669"/>
    <property type="project" value="UniProtKB-KW"/>
</dbReference>
<reference evidence="19 20" key="3">
    <citation type="journal article" date="2008" name="BMC Genomics">
        <title>The genome of the versatile nitrogen fixer Azorhizobium caulinodans ORS571.</title>
        <authorList>
            <person name="Lee KB."/>
            <person name="Backer P.D."/>
            <person name="Aono T."/>
            <person name="Liu CT."/>
            <person name="Suzuki S."/>
            <person name="Suzuki T."/>
            <person name="Kaneko T."/>
            <person name="Yamada M."/>
            <person name="Tabata S."/>
            <person name="Kupfer D.M."/>
            <person name="Najar F.Z."/>
            <person name="Wiley G.B."/>
            <person name="Roe B."/>
            <person name="Binnewies T.T."/>
            <person name="Ussery D.W."/>
            <person name="D'Haeze W."/>
            <person name="Herder J.D."/>
            <person name="Gevers D."/>
            <person name="Vereecke D."/>
            <person name="Holsters M."/>
            <person name="Oyaizu H."/>
        </authorList>
    </citation>
    <scope>NUCLEOTIDE SEQUENCE [LARGE SCALE GENOMIC DNA]</scope>
    <source>
        <strain evidence="20">ATCC 43989 / DSM 5975 / JCM 20966 / LMG 6465 / NBRC 14845 / NCIMB 13405 / ORS 571</strain>
    </source>
</reference>
<dbReference type="InterPro" id="IPR039261">
    <property type="entry name" value="FNR_nucleotide-bd"/>
</dbReference>
<evidence type="ECO:0000256" key="12">
    <source>
        <dbReference type="ARBA" id="ARBA00023027"/>
    </source>
</evidence>
<dbReference type="InterPro" id="IPR035965">
    <property type="entry name" value="PAS-like_dom_sf"/>
</dbReference>
<feature type="domain" description="PAC" evidence="17">
    <location>
        <begin position="381"/>
        <end position="433"/>
    </location>
</feature>
<comment type="cofactor">
    <cofactor evidence="1">
        <name>heme b</name>
        <dbReference type="ChEBI" id="CHEBI:60344"/>
    </cofactor>
</comment>
<evidence type="ECO:0000256" key="4">
    <source>
        <dbReference type="ARBA" id="ARBA00012229"/>
    </source>
</evidence>
<evidence type="ECO:0000256" key="7">
    <source>
        <dbReference type="ARBA" id="ARBA00022723"/>
    </source>
</evidence>
<proteinExistence type="inferred from homology"/>
<dbReference type="SUPFAM" id="SSF63380">
    <property type="entry name" value="Riboflavin synthase domain-like"/>
    <property type="match status" value="1"/>
</dbReference>
<reference evidence="19 20" key="5">
    <citation type="journal article" date="2010" name="Appl. Environ. Microbiol.">
        <title>phrR-like gene praR of Azorhizobium caulinodans ORS571 is essential for symbiosis with Sesbania rostrata and is involved in expression of reb genes.</title>
        <authorList>
            <person name="Akiba N."/>
            <person name="Aono T."/>
            <person name="Toyazaki H."/>
            <person name="Sato S."/>
            <person name="Oyaizu H."/>
        </authorList>
    </citation>
    <scope>NUCLEOTIDE SEQUENCE [LARGE SCALE GENOMIC DNA]</scope>
    <source>
        <strain evidence="20">ATCC 43989 / DSM 5975 / JCM 20966 / LMG 6465 / NBRC 14845 / NCIMB 13405 / ORS 571</strain>
    </source>
</reference>
<keyword evidence="20" id="KW-1185">Reference proteome</keyword>
<dbReference type="PANTHER" id="PTHR47354:SF5">
    <property type="entry name" value="PROTEIN RFBI"/>
    <property type="match status" value="1"/>
</dbReference>
<dbReference type="Pfam" id="PF00989">
    <property type="entry name" value="PAS"/>
    <property type="match status" value="1"/>
</dbReference>
<evidence type="ECO:0000259" key="18">
    <source>
        <dbReference type="PROSITE" id="PS51384"/>
    </source>
</evidence>
<evidence type="ECO:0000256" key="6">
    <source>
        <dbReference type="ARBA" id="ARBA00022630"/>
    </source>
</evidence>
<keyword evidence="9" id="KW-0521">NADP</keyword>
<dbReference type="InterPro" id="IPR000014">
    <property type="entry name" value="PAS"/>
</dbReference>
<dbReference type="NCBIfam" id="TIGR00229">
    <property type="entry name" value="sensory_box"/>
    <property type="match status" value="1"/>
</dbReference>
<dbReference type="PRINTS" id="PR00410">
    <property type="entry name" value="PHEHYDRXLASE"/>
</dbReference>
<dbReference type="Pfam" id="PF00970">
    <property type="entry name" value="FAD_binding_6"/>
    <property type="match status" value="1"/>
</dbReference>
<dbReference type="CDD" id="cd00130">
    <property type="entry name" value="PAS"/>
    <property type="match status" value="1"/>
</dbReference>
<dbReference type="InterPro" id="IPR001433">
    <property type="entry name" value="OxRdtase_FAD/NAD-bd"/>
</dbReference>
<evidence type="ECO:0000256" key="11">
    <source>
        <dbReference type="ARBA" id="ARBA00023004"/>
    </source>
</evidence>
<evidence type="ECO:0000256" key="14">
    <source>
        <dbReference type="ARBA" id="ARBA00049433"/>
    </source>
</evidence>
<dbReference type="PROSITE" id="PS50113">
    <property type="entry name" value="PAC"/>
    <property type="match status" value="1"/>
</dbReference>
<accession>A8I971</accession>
<comment type="catalytic activity">
    <reaction evidence="13">
        <text>2 nitric oxide + NADH + 2 O2 = 2 nitrate + NAD(+) + H(+)</text>
        <dbReference type="Rhea" id="RHEA:19469"/>
        <dbReference type="ChEBI" id="CHEBI:15378"/>
        <dbReference type="ChEBI" id="CHEBI:15379"/>
        <dbReference type="ChEBI" id="CHEBI:16480"/>
        <dbReference type="ChEBI" id="CHEBI:17632"/>
        <dbReference type="ChEBI" id="CHEBI:57540"/>
        <dbReference type="ChEBI" id="CHEBI:57945"/>
        <dbReference type="EC" id="1.14.12.17"/>
    </reaction>
</comment>
<keyword evidence="5" id="KW-0349">Heme</keyword>
<dbReference type="InterPro" id="IPR017927">
    <property type="entry name" value="FAD-bd_FR_type"/>
</dbReference>
<evidence type="ECO:0000256" key="9">
    <source>
        <dbReference type="ARBA" id="ARBA00022857"/>
    </source>
</evidence>
<evidence type="ECO:0000256" key="5">
    <source>
        <dbReference type="ARBA" id="ARBA00022617"/>
    </source>
</evidence>
<dbReference type="EMBL" id="AP009384">
    <property type="protein sequence ID" value="BAF88749.1"/>
    <property type="molecule type" value="Genomic_DNA"/>
</dbReference>
<protein>
    <recommendedName>
        <fullName evidence="4">nitric oxide dioxygenase</fullName>
        <ecNumber evidence="4">1.14.12.17</ecNumber>
    </recommendedName>
</protein>
<dbReference type="InterPro" id="IPR013767">
    <property type="entry name" value="PAS_fold"/>
</dbReference>
<reference evidence="19 20" key="1">
    <citation type="journal article" date="2007" name="Appl. Environ. Microbiol.">
        <title>Rhizobial factors required for stem nodule maturation and maintenance in Sesbania rostrata-Azorhizobium caulinodans ORS571 symbiosis.</title>
        <authorList>
            <person name="Suzuki S."/>
            <person name="Aono T."/>
            <person name="Lee KB."/>
            <person name="Suzuki T."/>
            <person name="Liu CT."/>
            <person name="Miwa H."/>
            <person name="Wakao S."/>
            <person name="Iki T."/>
            <person name="Oyaizu H."/>
        </authorList>
    </citation>
    <scope>NUCLEOTIDE SEQUENCE [LARGE SCALE GENOMIC DNA]</scope>
    <source>
        <strain evidence="20">ATCC 43989 / DSM 5975 / JCM 20966 / LMG 6465 / NBRC 14845 / NCIMB 13405 / ORS 571</strain>
    </source>
</reference>
<evidence type="ECO:0000259" key="16">
    <source>
        <dbReference type="PROSITE" id="PS50112"/>
    </source>
</evidence>
<feature type="domain" description="FAD-binding FR-type" evidence="18">
    <location>
        <begin position="32"/>
        <end position="132"/>
    </location>
</feature>
<feature type="domain" description="PAS" evidence="16">
    <location>
        <begin position="303"/>
        <end position="356"/>
    </location>
</feature>
<feature type="compositionally biased region" description="Basic and acidic residues" evidence="15">
    <location>
        <begin position="7"/>
        <end position="24"/>
    </location>
</feature>
<comment type="catalytic activity">
    <reaction evidence="14">
        <text>2 nitric oxide + NADPH + 2 O2 = 2 nitrate + NADP(+) + H(+)</text>
        <dbReference type="Rhea" id="RHEA:19465"/>
        <dbReference type="ChEBI" id="CHEBI:15378"/>
        <dbReference type="ChEBI" id="CHEBI:15379"/>
        <dbReference type="ChEBI" id="CHEBI:16480"/>
        <dbReference type="ChEBI" id="CHEBI:17632"/>
        <dbReference type="ChEBI" id="CHEBI:57783"/>
        <dbReference type="ChEBI" id="CHEBI:58349"/>
        <dbReference type="EC" id="1.14.12.17"/>
    </reaction>
</comment>
<feature type="region of interest" description="Disordered" evidence="15">
    <location>
        <begin position="1"/>
        <end position="24"/>
    </location>
</feature>
<evidence type="ECO:0000256" key="3">
    <source>
        <dbReference type="ARBA" id="ARBA00006401"/>
    </source>
</evidence>
<gene>
    <name evidence="19" type="ordered locus">AZC_2751</name>
</gene>
<keyword evidence="12" id="KW-0520">NAD</keyword>
<reference evidence="19 20" key="4">
    <citation type="journal article" date="2009" name="Appl. Environ. Microbiol.">
        <title>Comparative genome-wide transcriptional profiling of Azorhizobium caulinodans ORS571 grown under free-living and symbiotic conditions.</title>
        <authorList>
            <person name="Tsukada S."/>
            <person name="Aono T."/>
            <person name="Akiba N."/>
            <person name="Lee KB."/>
            <person name="Liu CT."/>
            <person name="Toyazaki H."/>
            <person name="Oyaizu H."/>
        </authorList>
    </citation>
    <scope>NUCLEOTIDE SEQUENCE [LARGE SCALE GENOMIC DNA]</scope>
    <source>
        <strain evidence="20">ATCC 43989 / DSM 5975 / JCM 20966 / LMG 6465 / NBRC 14845 / NCIMB 13405 / ORS 571</strain>
    </source>
</reference>
<dbReference type="InterPro" id="IPR008333">
    <property type="entry name" value="Cbr1-like_FAD-bd_dom"/>
</dbReference>
<dbReference type="SUPFAM" id="SSF55785">
    <property type="entry name" value="PYP-like sensor domain (PAS domain)"/>
    <property type="match status" value="1"/>
</dbReference>
<reference evidence="20" key="2">
    <citation type="submission" date="2007-04" db="EMBL/GenBank/DDBJ databases">
        <title>Complete genome sequence of the nitrogen-fixing bacterium Azorhizobium caulinodans ORS571.</title>
        <authorList>
            <person name="Lee K.B."/>
            <person name="Backer P.D."/>
            <person name="Aono T."/>
            <person name="Liu C.T."/>
            <person name="Suzuki S."/>
            <person name="Suzuki T."/>
            <person name="Kaneko T."/>
            <person name="Yamada M."/>
            <person name="Tabata S."/>
            <person name="Kupfer D.M."/>
            <person name="Najar F.Z."/>
            <person name="Wiley G.B."/>
            <person name="Roe B."/>
            <person name="Binnewies T."/>
            <person name="Ussery D."/>
            <person name="Vereecke D."/>
            <person name="Gevers D."/>
            <person name="Holsters M."/>
            <person name="Oyaizu H."/>
        </authorList>
    </citation>
    <scope>NUCLEOTIDE SEQUENCE [LARGE SCALE GENOMIC DNA]</scope>
    <source>
        <strain evidence="20">ATCC 43989 / DSM 5975 / JCM 20966 / LMG 6465 / NBRC 14845 / NCIMB 13405 / ORS 571</strain>
    </source>
</reference>
<organism evidence="19 20">
    <name type="scientific">Azorhizobium caulinodans (strain ATCC 43989 / DSM 5975 / JCM 20966 / LMG 6465 / NBRC 14845 / NCIMB 13405 / ORS 571)</name>
    <dbReference type="NCBI Taxonomy" id="438753"/>
    <lineage>
        <taxon>Bacteria</taxon>
        <taxon>Pseudomonadati</taxon>
        <taxon>Pseudomonadota</taxon>
        <taxon>Alphaproteobacteria</taxon>
        <taxon>Hyphomicrobiales</taxon>
        <taxon>Xanthobacteraceae</taxon>
        <taxon>Azorhizobium</taxon>
    </lineage>
</organism>
<keyword evidence="10" id="KW-0560">Oxidoreductase</keyword>
<dbReference type="EC" id="1.14.12.17" evidence="4"/>
<dbReference type="eggNOG" id="COG1018">
    <property type="taxonomic scope" value="Bacteria"/>
</dbReference>
<dbReference type="SMART" id="SM00091">
    <property type="entry name" value="PAS"/>
    <property type="match status" value="1"/>
</dbReference>
<comment type="cofactor">
    <cofactor evidence="2">
        <name>FAD</name>
        <dbReference type="ChEBI" id="CHEBI:57692"/>
    </cofactor>
</comment>
<comment type="similarity">
    <text evidence="3">In the C-terminal section; belongs to the flavoprotein pyridine nucleotide cytochrome reductase family.</text>
</comment>
<evidence type="ECO:0000256" key="2">
    <source>
        <dbReference type="ARBA" id="ARBA00001974"/>
    </source>
</evidence>
<dbReference type="eggNOG" id="COG3290">
    <property type="taxonomic scope" value="Bacteria"/>
</dbReference>
<dbReference type="FunFam" id="3.40.50.80:FF:000010">
    <property type="entry name" value="Flavohemoprotein"/>
    <property type="match status" value="1"/>
</dbReference>
<evidence type="ECO:0000256" key="10">
    <source>
        <dbReference type="ARBA" id="ARBA00023002"/>
    </source>
</evidence>
<keyword evidence="11" id="KW-0408">Iron</keyword>
<evidence type="ECO:0000259" key="17">
    <source>
        <dbReference type="PROSITE" id="PS50113"/>
    </source>
</evidence>
<evidence type="ECO:0000313" key="19">
    <source>
        <dbReference type="EMBL" id="BAF88749.1"/>
    </source>
</evidence>
<evidence type="ECO:0000256" key="1">
    <source>
        <dbReference type="ARBA" id="ARBA00001970"/>
    </source>
</evidence>
<dbReference type="Proteomes" id="UP000000270">
    <property type="component" value="Chromosome"/>
</dbReference>
<dbReference type="InterPro" id="IPR017938">
    <property type="entry name" value="Riboflavin_synthase-like_b-brl"/>
</dbReference>
<sequence length="445" mass="47929">MQNTREALGRLSERRFASGRRSGDHGMSILSSGWRAFTVAERHPETAQITSFHLVPADGGAPPVHKAGQHLTLRLSDPSRLIRNYTISTAPNGHHWRISVKREGAASTWLHDALRVGDTLEVAGPGGDFVLPSSAERPLVLVSAGVGVTPMVAMLEEAVAQGWSGPLHFIHCTRDAAHQAFAEHVADLLAKLPAGRSDIFYSRAPQAGLGANQHGGRVTLDFLRTQTPLGDADYFLCGPADFLRDMARGLHEAGVDRARIHYEFFGPPEEILEEAASPTTPIPVRPAVPRAPQPVTDETMSLEDQLGRALLGSAADAVVACDRDGIITLWNPGAERIFGFTPEEAVGQSLDIIIPEPFRARHWEGYHVTVATGESRYGAGDLLAVPGLRKDGGRISIEFTIVLLKDGAGQVSGMISSIRDVSRRFEETKALKKRVAELEKAAGAA</sequence>
<evidence type="ECO:0000256" key="8">
    <source>
        <dbReference type="ARBA" id="ARBA00022827"/>
    </source>
</evidence>
<dbReference type="SUPFAM" id="SSF52343">
    <property type="entry name" value="Ferredoxin reductase-like, C-terminal NADP-linked domain"/>
    <property type="match status" value="1"/>
</dbReference>
<dbReference type="Gene3D" id="3.40.50.80">
    <property type="entry name" value="Nucleotide-binding domain of ferredoxin-NADP reductase (FNR) module"/>
    <property type="match status" value="1"/>
</dbReference>
<keyword evidence="8" id="KW-0274">FAD</keyword>